<gene>
    <name evidence="1" type="ORF">RRG08_017838</name>
</gene>
<evidence type="ECO:0000313" key="1">
    <source>
        <dbReference type="EMBL" id="KAK3701947.1"/>
    </source>
</evidence>
<name>A0AAE0XPZ2_9GAST</name>
<proteinExistence type="predicted"/>
<dbReference type="AlphaFoldDB" id="A0AAE0XPZ2"/>
<protein>
    <submittedName>
        <fullName evidence="1">Uncharacterized protein</fullName>
    </submittedName>
</protein>
<dbReference type="PANTHER" id="PTHR47018:SF3">
    <property type="entry name" value="MYCBP-ASSOCIATED PROTEIN"/>
    <property type="match status" value="1"/>
</dbReference>
<reference evidence="1" key="1">
    <citation type="journal article" date="2023" name="G3 (Bethesda)">
        <title>A reference genome for the long-term kleptoplast-retaining sea slug Elysia crispata morphotype clarki.</title>
        <authorList>
            <person name="Eastman K.E."/>
            <person name="Pendleton A.L."/>
            <person name="Shaikh M.A."/>
            <person name="Suttiyut T."/>
            <person name="Ogas R."/>
            <person name="Tomko P."/>
            <person name="Gavelis G."/>
            <person name="Widhalm J.R."/>
            <person name="Wisecaver J.H."/>
        </authorList>
    </citation>
    <scope>NUCLEOTIDE SEQUENCE</scope>
    <source>
        <strain evidence="1">ECLA1</strain>
    </source>
</reference>
<comment type="caution">
    <text evidence="1">The sequence shown here is derived from an EMBL/GenBank/DDBJ whole genome shotgun (WGS) entry which is preliminary data.</text>
</comment>
<accession>A0AAE0XPZ2</accession>
<evidence type="ECO:0000313" key="2">
    <source>
        <dbReference type="Proteomes" id="UP001283361"/>
    </source>
</evidence>
<dbReference type="Proteomes" id="UP001283361">
    <property type="component" value="Unassembled WGS sequence"/>
</dbReference>
<sequence length="375" mass="42765">MKQCNVNTFVTFDLAVEKKAYALIWHDAERYKNVVIHLGVFHTVLSYLGALGKLMKGSGFEDIITEADLCASGSLDKMMNGKHYNRALRVHTIMLEALERLLFTAFEQNTGSVDVSDKLVVEAKELVTNLGSNAAETTLASQAFDQLFAQYKYFKEEVRAGRHGKTSQFWVQYMDRVWLLLRFLRATKMNDLDLHITCLQLYPLLFSMDHHNYVRYLTVYFISLLNLSDSHPGAESLLHNNSFSVCRSDVPASRTAVDLTIEQTINRHAKTRGGIVGFSRSLPAYYRWSVTRHHCASYVSATHDMADIGDLNTYVQESIKNVERLRRGSSDANAYLVRGSATKLPRDWKMFQSNDDNKTSLINRLLTEWESDDYA</sequence>
<keyword evidence="2" id="KW-1185">Reference proteome</keyword>
<dbReference type="PANTHER" id="PTHR47018">
    <property type="entry name" value="CXC DOMAIN-CONTAINING PROTEIN-RELATED"/>
    <property type="match status" value="1"/>
</dbReference>
<dbReference type="EMBL" id="JAWDGP010007871">
    <property type="protein sequence ID" value="KAK3701947.1"/>
    <property type="molecule type" value="Genomic_DNA"/>
</dbReference>
<organism evidence="1 2">
    <name type="scientific">Elysia crispata</name>
    <name type="common">lettuce slug</name>
    <dbReference type="NCBI Taxonomy" id="231223"/>
    <lineage>
        <taxon>Eukaryota</taxon>
        <taxon>Metazoa</taxon>
        <taxon>Spiralia</taxon>
        <taxon>Lophotrochozoa</taxon>
        <taxon>Mollusca</taxon>
        <taxon>Gastropoda</taxon>
        <taxon>Heterobranchia</taxon>
        <taxon>Euthyneura</taxon>
        <taxon>Panpulmonata</taxon>
        <taxon>Sacoglossa</taxon>
        <taxon>Placobranchoidea</taxon>
        <taxon>Plakobranchidae</taxon>
        <taxon>Elysia</taxon>
    </lineage>
</organism>